<comment type="caution">
    <text evidence="2">The sequence shown here is derived from an EMBL/GenBank/DDBJ whole genome shotgun (WGS) entry which is preliminary data.</text>
</comment>
<reference evidence="2" key="1">
    <citation type="journal article" date="2022" name="bioRxiv">
        <title>Sequencing and chromosome-scale assembly of the giantPleurodeles waltlgenome.</title>
        <authorList>
            <person name="Brown T."/>
            <person name="Elewa A."/>
            <person name="Iarovenko S."/>
            <person name="Subramanian E."/>
            <person name="Araus A.J."/>
            <person name="Petzold A."/>
            <person name="Susuki M."/>
            <person name="Suzuki K.-i.T."/>
            <person name="Hayashi T."/>
            <person name="Toyoda A."/>
            <person name="Oliveira C."/>
            <person name="Osipova E."/>
            <person name="Leigh N.D."/>
            <person name="Simon A."/>
            <person name="Yun M.H."/>
        </authorList>
    </citation>
    <scope>NUCLEOTIDE SEQUENCE</scope>
    <source>
        <strain evidence="2">20211129_DDA</strain>
        <tissue evidence="2">Liver</tissue>
    </source>
</reference>
<evidence type="ECO:0000313" key="3">
    <source>
        <dbReference type="Proteomes" id="UP001066276"/>
    </source>
</evidence>
<dbReference type="AlphaFoldDB" id="A0AAV7Q4R3"/>
<accession>A0AAV7Q4R3</accession>
<dbReference type="EMBL" id="JANPWB010000010">
    <property type="protein sequence ID" value="KAJ1135120.1"/>
    <property type="molecule type" value="Genomic_DNA"/>
</dbReference>
<protein>
    <submittedName>
        <fullName evidence="2">Uncharacterized protein</fullName>
    </submittedName>
</protein>
<keyword evidence="3" id="KW-1185">Reference proteome</keyword>
<proteinExistence type="predicted"/>
<feature type="region of interest" description="Disordered" evidence="1">
    <location>
        <begin position="137"/>
        <end position="197"/>
    </location>
</feature>
<feature type="compositionally biased region" description="Basic and acidic residues" evidence="1">
    <location>
        <begin position="185"/>
        <end position="197"/>
    </location>
</feature>
<gene>
    <name evidence="2" type="ORF">NDU88_001565</name>
</gene>
<name>A0AAV7Q4R3_PLEWA</name>
<feature type="compositionally biased region" description="Basic and acidic residues" evidence="1">
    <location>
        <begin position="139"/>
        <end position="160"/>
    </location>
</feature>
<organism evidence="2 3">
    <name type="scientific">Pleurodeles waltl</name>
    <name type="common">Iberian ribbed newt</name>
    <dbReference type="NCBI Taxonomy" id="8319"/>
    <lineage>
        <taxon>Eukaryota</taxon>
        <taxon>Metazoa</taxon>
        <taxon>Chordata</taxon>
        <taxon>Craniata</taxon>
        <taxon>Vertebrata</taxon>
        <taxon>Euteleostomi</taxon>
        <taxon>Amphibia</taxon>
        <taxon>Batrachia</taxon>
        <taxon>Caudata</taxon>
        <taxon>Salamandroidea</taxon>
        <taxon>Salamandridae</taxon>
        <taxon>Pleurodelinae</taxon>
        <taxon>Pleurodeles</taxon>
    </lineage>
</organism>
<evidence type="ECO:0000256" key="1">
    <source>
        <dbReference type="SAM" id="MobiDB-lite"/>
    </source>
</evidence>
<evidence type="ECO:0000313" key="2">
    <source>
        <dbReference type="EMBL" id="KAJ1135120.1"/>
    </source>
</evidence>
<dbReference type="Proteomes" id="UP001066276">
    <property type="component" value="Chromosome 6"/>
</dbReference>
<feature type="region of interest" description="Disordered" evidence="1">
    <location>
        <begin position="60"/>
        <end position="124"/>
    </location>
</feature>
<sequence length="197" mass="21334">MVSVSQRCNQTLTPGHEECSARASMSSPAFVMAVLIVSSRAGRTTQAPLPWSASGLFTPEPHTLHDGPTLPSIRQPITKGERRGGDDNCGSSDPHFDRASADSAPPIPEVTREYGLPIGSRTPPGELKIFKRRLPSFHGESDGCWKESIGDKERKHKEDAAPEDADTALQMSGLKLGSSPAEIPCRNEDRWPRGAHE</sequence>